<comment type="cofactor">
    <cofactor evidence="1 7 9">
        <name>pyridoxal 5'-phosphate</name>
        <dbReference type="ChEBI" id="CHEBI:597326"/>
    </cofactor>
</comment>
<protein>
    <recommendedName>
        <fullName evidence="7">2-aminoethylphosphonate--pyruvate transaminase</fullName>
        <ecNumber evidence="7">2.6.1.37</ecNumber>
    </recommendedName>
    <alternativeName>
        <fullName evidence="7">2-aminoethylphosphonate aminotransferase</fullName>
    </alternativeName>
    <alternativeName>
        <fullName evidence="7">AEP transaminase</fullName>
        <shortName evidence="7">AEPT</shortName>
    </alternativeName>
</protein>
<evidence type="ECO:0000313" key="12">
    <source>
        <dbReference type="EMBL" id="VVE68037.1"/>
    </source>
</evidence>
<reference evidence="12 14" key="2">
    <citation type="submission" date="2019-08" db="EMBL/GenBank/DDBJ databases">
        <authorList>
            <person name="Peeters C."/>
        </authorList>
    </citation>
    <scope>NUCLEOTIDE SEQUENCE [LARGE SCALE GENOMIC DNA]</scope>
    <source>
        <strain evidence="12 14">LMG 31119</strain>
    </source>
</reference>
<dbReference type="Proteomes" id="UP000361468">
    <property type="component" value="Unassembled WGS sequence"/>
</dbReference>
<dbReference type="EMBL" id="UGSG01000001">
    <property type="protein sequence ID" value="SUA81428.1"/>
    <property type="molecule type" value="Genomic_DNA"/>
</dbReference>
<dbReference type="RefSeq" id="WP_038620436.1">
    <property type="nucleotide sequence ID" value="NZ_CABPSO010000008.1"/>
</dbReference>
<evidence type="ECO:0000256" key="2">
    <source>
        <dbReference type="ARBA" id="ARBA00022576"/>
    </source>
</evidence>
<dbReference type="EC" id="2.6.1.37" evidence="7"/>
<dbReference type="HAMAP" id="MF_01376">
    <property type="entry name" value="PhnW_aminotrans_5"/>
    <property type="match status" value="1"/>
</dbReference>
<dbReference type="PANTHER" id="PTHR42778:SF1">
    <property type="entry name" value="2-AMINOETHYLPHOSPHONATE--PYRUVATE TRANSAMINASE"/>
    <property type="match status" value="1"/>
</dbReference>
<dbReference type="Gene3D" id="3.40.640.10">
    <property type="entry name" value="Type I PLP-dependent aspartate aminotransferase-like (Major domain)"/>
    <property type="match status" value="1"/>
</dbReference>
<comment type="subunit">
    <text evidence="7">Homodimer.</text>
</comment>
<name>A0A378YX77_9BURK</name>
<evidence type="ECO:0000256" key="6">
    <source>
        <dbReference type="ARBA" id="ARBA00049460"/>
    </source>
</evidence>
<dbReference type="STRING" id="93220.A6P55_18260"/>
<evidence type="ECO:0000256" key="8">
    <source>
        <dbReference type="PIRSR" id="PIRSR000524-1"/>
    </source>
</evidence>
<dbReference type="NCBIfam" id="TIGR03301">
    <property type="entry name" value="PhnW-AepZ"/>
    <property type="match status" value="1"/>
</dbReference>
<organism evidence="11 13">
    <name type="scientific">Pandoraea pnomenusa</name>
    <dbReference type="NCBI Taxonomy" id="93220"/>
    <lineage>
        <taxon>Bacteria</taxon>
        <taxon>Pseudomonadati</taxon>
        <taxon>Pseudomonadota</taxon>
        <taxon>Betaproteobacteria</taxon>
        <taxon>Burkholderiales</taxon>
        <taxon>Burkholderiaceae</taxon>
        <taxon>Pandoraea</taxon>
    </lineage>
</organism>
<keyword evidence="14" id="KW-1185">Reference proteome</keyword>
<evidence type="ECO:0000259" key="10">
    <source>
        <dbReference type="Pfam" id="PF00266"/>
    </source>
</evidence>
<dbReference type="InterPro" id="IPR015421">
    <property type="entry name" value="PyrdxlP-dep_Trfase_major"/>
</dbReference>
<dbReference type="Pfam" id="PF00266">
    <property type="entry name" value="Aminotran_5"/>
    <property type="match status" value="1"/>
</dbReference>
<dbReference type="SUPFAM" id="SSF53383">
    <property type="entry name" value="PLP-dependent transferases"/>
    <property type="match status" value="1"/>
</dbReference>
<dbReference type="EMBL" id="CABPSO010000008">
    <property type="protein sequence ID" value="VVE68037.1"/>
    <property type="molecule type" value="Genomic_DNA"/>
</dbReference>
<dbReference type="OrthoDB" id="9766472at2"/>
<feature type="domain" description="Aminotransferase class V" evidence="10">
    <location>
        <begin position="27"/>
        <end position="347"/>
    </location>
</feature>
<keyword evidence="4 7" id="KW-0663">Pyridoxal phosphate</keyword>
<dbReference type="Gene3D" id="3.90.1150.10">
    <property type="entry name" value="Aspartate Aminotransferase, domain 1"/>
    <property type="match status" value="1"/>
</dbReference>
<proteinExistence type="inferred from homology"/>
<comment type="similarity">
    <text evidence="7">Belongs to the class-V pyridoxal-phosphate-dependent aminotransferase family. PhnW subfamily.</text>
</comment>
<reference evidence="11 13" key="1">
    <citation type="submission" date="2018-06" db="EMBL/GenBank/DDBJ databases">
        <authorList>
            <consortium name="Pathogen Informatics"/>
            <person name="Doyle S."/>
        </authorList>
    </citation>
    <scope>NUCLEOTIDE SEQUENCE [LARGE SCALE GENOMIC DNA]</scope>
    <source>
        <strain evidence="11 13">NCTC13160</strain>
    </source>
</reference>
<dbReference type="PANTHER" id="PTHR42778">
    <property type="entry name" value="2-AMINOETHYLPHOSPHONATE--PYRUVATE TRANSAMINASE"/>
    <property type="match status" value="1"/>
</dbReference>
<dbReference type="InterPro" id="IPR012703">
    <property type="entry name" value="NH2EtPonate_pyrv_transaminase"/>
</dbReference>
<dbReference type="InterPro" id="IPR000192">
    <property type="entry name" value="Aminotrans_V_dom"/>
</dbReference>
<sequence length="357" mass="38706">MLLLNPGPVTLTERVRKSLLQPDLCHREPEFFDLQEEARTRLNAVYGLDPAVWTPVLMTGSGTAAVESMTAGLVPEGGRLLIVENGVYGERISQIARQYRIDHDILHFEWMQAPDLAQIEAKLDAAGDRPYTNVAIIHHETTTGRLNALAGVAAACRARGIDLLVDGVSSFAAEAIDFDDTAIAAVAATANKCVHGVPGVSFVMVRKTALAKAFSRTYYLDIARLAKLQAERNTPFTPSVHAYYALVEALRELEDAGGWQARHAHYASLAEQARAGLAALGIDSVLPPNESSVVLRAYKLPAGVDYPRLHDWLKADGFVIYAGQGGLSSELFRISTMGNLTSADIDRLLASFARLVK</sequence>
<evidence type="ECO:0000256" key="9">
    <source>
        <dbReference type="PIRSR" id="PIRSR000524-50"/>
    </source>
</evidence>
<evidence type="ECO:0000313" key="11">
    <source>
        <dbReference type="EMBL" id="SUA81428.1"/>
    </source>
</evidence>
<evidence type="ECO:0000256" key="3">
    <source>
        <dbReference type="ARBA" id="ARBA00022679"/>
    </source>
</evidence>
<dbReference type="InterPro" id="IPR015424">
    <property type="entry name" value="PyrdxlP-dep_Trfase"/>
</dbReference>
<keyword evidence="3 7" id="KW-0808">Transferase</keyword>
<comment type="function">
    <text evidence="7">Involved in phosphonate degradation.</text>
</comment>
<dbReference type="InterPro" id="IPR024169">
    <property type="entry name" value="SP_NH2Trfase/AEP_transaminase"/>
</dbReference>
<comment type="catalytic activity">
    <reaction evidence="6 7">
        <text>(2-aminoethyl)phosphonate + pyruvate = phosphonoacetaldehyde + L-alanine</text>
        <dbReference type="Rhea" id="RHEA:17021"/>
        <dbReference type="ChEBI" id="CHEBI:15361"/>
        <dbReference type="ChEBI" id="CHEBI:57418"/>
        <dbReference type="ChEBI" id="CHEBI:57972"/>
        <dbReference type="ChEBI" id="CHEBI:58383"/>
        <dbReference type="EC" id="2.6.1.37"/>
    </reaction>
</comment>
<evidence type="ECO:0000313" key="13">
    <source>
        <dbReference type="Proteomes" id="UP000254573"/>
    </source>
</evidence>
<dbReference type="InterPro" id="IPR015422">
    <property type="entry name" value="PyrdxlP-dep_Trfase_small"/>
</dbReference>
<dbReference type="KEGG" id="ppnm:LV28_21760"/>
<evidence type="ECO:0000256" key="7">
    <source>
        <dbReference type="HAMAP-Rule" id="MF_01376"/>
    </source>
</evidence>
<dbReference type="PIRSF" id="PIRSF000524">
    <property type="entry name" value="SPT"/>
    <property type="match status" value="1"/>
</dbReference>
<accession>A0A378YX77</accession>
<keyword evidence="5 7" id="KW-0670">Pyruvate</keyword>
<feature type="binding site" evidence="8">
    <location>
        <position position="333"/>
    </location>
    <ligand>
        <name>substrate</name>
    </ligand>
</feature>
<keyword evidence="2 7" id="KW-0032">Aminotransferase</keyword>
<dbReference type="AlphaFoldDB" id="A0A378YX77"/>
<gene>
    <name evidence="11" type="primary">phnW_3</name>
    <name evidence="7" type="synonym">phnW</name>
    <name evidence="11" type="ORF">NCTC13160_04291</name>
    <name evidence="12" type="ORF">PPN31119_02822</name>
</gene>
<feature type="modified residue" description="N6-(pyridoxal phosphate)lysine" evidence="7 9">
    <location>
        <position position="192"/>
    </location>
</feature>
<evidence type="ECO:0000313" key="14">
    <source>
        <dbReference type="Proteomes" id="UP000361468"/>
    </source>
</evidence>
<evidence type="ECO:0000256" key="5">
    <source>
        <dbReference type="ARBA" id="ARBA00023317"/>
    </source>
</evidence>
<evidence type="ECO:0000256" key="4">
    <source>
        <dbReference type="ARBA" id="ARBA00022898"/>
    </source>
</evidence>
<dbReference type="Proteomes" id="UP000254573">
    <property type="component" value="Unassembled WGS sequence"/>
</dbReference>
<evidence type="ECO:0000256" key="1">
    <source>
        <dbReference type="ARBA" id="ARBA00001933"/>
    </source>
</evidence>
<dbReference type="GO" id="GO:0047304">
    <property type="term" value="F:2-aminoethylphosphonate-pyruvate transaminase activity"/>
    <property type="evidence" value="ECO:0007669"/>
    <property type="project" value="UniProtKB-UniRule"/>
</dbReference>
<dbReference type="GO" id="GO:0019700">
    <property type="term" value="P:organic phosphonate catabolic process"/>
    <property type="evidence" value="ECO:0007669"/>
    <property type="project" value="InterPro"/>
</dbReference>